<evidence type="ECO:0000313" key="1">
    <source>
        <dbReference type="EMBL" id="RAJ08603.1"/>
    </source>
</evidence>
<gene>
    <name evidence="1" type="ORF">LX64_01256</name>
</gene>
<evidence type="ECO:0000313" key="2">
    <source>
        <dbReference type="Proteomes" id="UP000249547"/>
    </source>
</evidence>
<reference evidence="1 2" key="1">
    <citation type="submission" date="2018-06" db="EMBL/GenBank/DDBJ databases">
        <title>Genomic Encyclopedia of Archaeal and Bacterial Type Strains, Phase II (KMG-II): from individual species to whole genera.</title>
        <authorList>
            <person name="Goeker M."/>
        </authorList>
    </citation>
    <scope>NUCLEOTIDE SEQUENCE [LARGE SCALE GENOMIC DNA]</scope>
    <source>
        <strain evidence="1 2">DSM 23857</strain>
    </source>
</reference>
<comment type="caution">
    <text evidence="1">The sequence shown here is derived from an EMBL/GenBank/DDBJ whole genome shotgun (WGS) entry which is preliminary data.</text>
</comment>
<organism evidence="1 2">
    <name type="scientific">Chitinophaga skermanii</name>
    <dbReference type="NCBI Taxonomy" id="331697"/>
    <lineage>
        <taxon>Bacteria</taxon>
        <taxon>Pseudomonadati</taxon>
        <taxon>Bacteroidota</taxon>
        <taxon>Chitinophagia</taxon>
        <taxon>Chitinophagales</taxon>
        <taxon>Chitinophagaceae</taxon>
        <taxon>Chitinophaga</taxon>
    </lineage>
</organism>
<keyword evidence="2" id="KW-1185">Reference proteome</keyword>
<sequence>MIFPPLSFAIQTAAPWGGCSVQINKWKVILAYTQYHHGLQNSKLANKTIAFFEDRKKRRHQKKCFLSKIEKIVGQHFI</sequence>
<proteinExistence type="predicted"/>
<name>A0A327QYV1_9BACT</name>
<dbReference type="EMBL" id="QLLL01000002">
    <property type="protein sequence ID" value="RAJ08603.1"/>
    <property type="molecule type" value="Genomic_DNA"/>
</dbReference>
<dbReference type="Proteomes" id="UP000249547">
    <property type="component" value="Unassembled WGS sequence"/>
</dbReference>
<protein>
    <submittedName>
        <fullName evidence="1">Uncharacterized protein</fullName>
    </submittedName>
</protein>
<accession>A0A327QYV1</accession>
<dbReference type="AlphaFoldDB" id="A0A327QYV1"/>